<dbReference type="InterPro" id="IPR009072">
    <property type="entry name" value="Histone-fold"/>
</dbReference>
<dbReference type="InterPro" id="IPR003958">
    <property type="entry name" value="CBFA_NFYB_domain"/>
</dbReference>
<comment type="caution">
    <text evidence="5">The sequence shown here is derived from an EMBL/GenBank/DDBJ whole genome shotgun (WGS) entry which is preliminary data.</text>
</comment>
<gene>
    <name evidence="5" type="ORF">BD626DRAFT_571169</name>
</gene>
<dbReference type="STRING" id="97359.A0A550C8K6"/>
<dbReference type="AlphaFoldDB" id="A0A550C8K6"/>
<evidence type="ECO:0000313" key="5">
    <source>
        <dbReference type="EMBL" id="TRM61141.1"/>
    </source>
</evidence>
<evidence type="ECO:0000256" key="2">
    <source>
        <dbReference type="ARBA" id="ARBA00023242"/>
    </source>
</evidence>
<dbReference type="GO" id="GO:0006261">
    <property type="term" value="P:DNA-templated DNA replication"/>
    <property type="evidence" value="ECO:0007669"/>
    <property type="project" value="TreeGrafter"/>
</dbReference>
<proteinExistence type="predicted"/>
<evidence type="ECO:0000256" key="3">
    <source>
        <dbReference type="SAM" id="MobiDB-lite"/>
    </source>
</evidence>
<keyword evidence="2" id="KW-0539">Nucleus</keyword>
<organism evidence="5 6">
    <name type="scientific">Schizophyllum amplum</name>
    <dbReference type="NCBI Taxonomy" id="97359"/>
    <lineage>
        <taxon>Eukaryota</taxon>
        <taxon>Fungi</taxon>
        <taxon>Dikarya</taxon>
        <taxon>Basidiomycota</taxon>
        <taxon>Agaricomycotina</taxon>
        <taxon>Agaricomycetes</taxon>
        <taxon>Agaricomycetidae</taxon>
        <taxon>Agaricales</taxon>
        <taxon>Schizophyllaceae</taxon>
        <taxon>Schizophyllum</taxon>
    </lineage>
</organism>
<feature type="domain" description="Transcription factor CBF/NF-Y/archaeal histone" evidence="4">
    <location>
        <begin position="75"/>
        <end position="137"/>
    </location>
</feature>
<evidence type="ECO:0000256" key="1">
    <source>
        <dbReference type="ARBA" id="ARBA00004123"/>
    </source>
</evidence>
<dbReference type="Pfam" id="PF00808">
    <property type="entry name" value="CBFD_NFYB_HMF"/>
    <property type="match status" value="1"/>
</dbReference>
<dbReference type="InterPro" id="IPR050568">
    <property type="entry name" value="Transcr_DNA_Rep_Reg"/>
</dbReference>
<accession>A0A550C8K6</accession>
<keyword evidence="6" id="KW-1185">Reference proteome</keyword>
<sequence length="251" mass="26455">MDIQEPTVIADADIDEQTALVDDDAIDEEELLETVQAEEEDALAEAPTAGPADPKGKKKRQPAAPQEREPGKSLLPFTRVQKIIKADKDIPMVARDATLLISLATEEFIRRFCQASQRVAEREKRQTVQHRDLATVVRKADEFLFLEEIIPWTSSDAPAKRAKPVKQAIKAAAGGSNTLDAFVVGKSASGGGVETANTASGAESAGAGSAADPPEAATAATPSTLVPGVVGPAGSDVAMTQDETMDQHDSD</sequence>
<evidence type="ECO:0000313" key="6">
    <source>
        <dbReference type="Proteomes" id="UP000320762"/>
    </source>
</evidence>
<dbReference type="EMBL" id="VDMD01000018">
    <property type="protein sequence ID" value="TRM61141.1"/>
    <property type="molecule type" value="Genomic_DNA"/>
</dbReference>
<protein>
    <recommendedName>
        <fullName evidence="4">Transcription factor CBF/NF-Y/archaeal histone domain-containing protein</fullName>
    </recommendedName>
</protein>
<feature type="compositionally biased region" description="Low complexity" evidence="3">
    <location>
        <begin position="194"/>
        <end position="224"/>
    </location>
</feature>
<evidence type="ECO:0000259" key="4">
    <source>
        <dbReference type="Pfam" id="PF00808"/>
    </source>
</evidence>
<name>A0A550C8K6_9AGAR</name>
<dbReference type="PANTHER" id="PTHR10252:SF54">
    <property type="entry name" value="CHROMATIN ACCESSIBILITY COMPLEX PROTEIN 1"/>
    <property type="match status" value="1"/>
</dbReference>
<dbReference type="Proteomes" id="UP000320762">
    <property type="component" value="Unassembled WGS sequence"/>
</dbReference>
<dbReference type="SUPFAM" id="SSF47113">
    <property type="entry name" value="Histone-fold"/>
    <property type="match status" value="1"/>
</dbReference>
<feature type="region of interest" description="Disordered" evidence="3">
    <location>
        <begin position="36"/>
        <end position="72"/>
    </location>
</feature>
<dbReference type="GO" id="GO:0008623">
    <property type="term" value="C:CHRAC"/>
    <property type="evidence" value="ECO:0007669"/>
    <property type="project" value="TreeGrafter"/>
</dbReference>
<feature type="region of interest" description="Disordered" evidence="3">
    <location>
        <begin position="192"/>
        <end position="251"/>
    </location>
</feature>
<dbReference type="CDD" id="cd23645">
    <property type="entry name" value="HFD_Dpb3-like"/>
    <property type="match status" value="1"/>
</dbReference>
<dbReference type="OrthoDB" id="636685at2759"/>
<comment type="subcellular location">
    <subcellularLocation>
        <location evidence="1">Nucleus</location>
    </subcellularLocation>
</comment>
<reference evidence="5 6" key="1">
    <citation type="journal article" date="2019" name="New Phytol.">
        <title>Comparative genomics reveals unique wood-decay strategies and fruiting body development in the Schizophyllaceae.</title>
        <authorList>
            <person name="Almasi E."/>
            <person name="Sahu N."/>
            <person name="Krizsan K."/>
            <person name="Balint B."/>
            <person name="Kovacs G.M."/>
            <person name="Kiss B."/>
            <person name="Cseklye J."/>
            <person name="Drula E."/>
            <person name="Henrissat B."/>
            <person name="Nagy I."/>
            <person name="Chovatia M."/>
            <person name="Adam C."/>
            <person name="LaButti K."/>
            <person name="Lipzen A."/>
            <person name="Riley R."/>
            <person name="Grigoriev I.V."/>
            <person name="Nagy L.G."/>
        </authorList>
    </citation>
    <scope>NUCLEOTIDE SEQUENCE [LARGE SCALE GENOMIC DNA]</scope>
    <source>
        <strain evidence="5 6">NL-1724</strain>
    </source>
</reference>
<dbReference type="Gene3D" id="1.10.20.10">
    <property type="entry name" value="Histone, subunit A"/>
    <property type="match status" value="1"/>
</dbReference>
<dbReference type="PANTHER" id="PTHR10252">
    <property type="entry name" value="HISTONE-LIKE TRANSCRIPTION FACTOR CCAAT-RELATED"/>
    <property type="match status" value="1"/>
</dbReference>
<dbReference type="GO" id="GO:0046982">
    <property type="term" value="F:protein heterodimerization activity"/>
    <property type="evidence" value="ECO:0007669"/>
    <property type="project" value="InterPro"/>
</dbReference>